<evidence type="ECO:0000313" key="1">
    <source>
        <dbReference type="EMBL" id="CAG8588435.1"/>
    </source>
</evidence>
<protein>
    <submittedName>
        <fullName evidence="1">2574_t:CDS:1</fullName>
    </submittedName>
</protein>
<keyword evidence="2" id="KW-1185">Reference proteome</keyword>
<gene>
    <name evidence="1" type="ORF">ACOLOM_LOCUS6229</name>
</gene>
<reference evidence="1" key="1">
    <citation type="submission" date="2021-06" db="EMBL/GenBank/DDBJ databases">
        <authorList>
            <person name="Kallberg Y."/>
            <person name="Tangrot J."/>
            <person name="Rosling A."/>
        </authorList>
    </citation>
    <scope>NUCLEOTIDE SEQUENCE</scope>
    <source>
        <strain evidence="1">CL356</strain>
    </source>
</reference>
<feature type="non-terminal residue" evidence="1">
    <location>
        <position position="463"/>
    </location>
</feature>
<comment type="caution">
    <text evidence="1">The sequence shown here is derived from an EMBL/GenBank/DDBJ whole genome shotgun (WGS) entry which is preliminary data.</text>
</comment>
<dbReference type="EMBL" id="CAJVPT010012558">
    <property type="protein sequence ID" value="CAG8588435.1"/>
    <property type="molecule type" value="Genomic_DNA"/>
</dbReference>
<evidence type="ECO:0000313" key="2">
    <source>
        <dbReference type="Proteomes" id="UP000789525"/>
    </source>
</evidence>
<organism evidence="1 2">
    <name type="scientific">Acaulospora colombiana</name>
    <dbReference type="NCBI Taxonomy" id="27376"/>
    <lineage>
        <taxon>Eukaryota</taxon>
        <taxon>Fungi</taxon>
        <taxon>Fungi incertae sedis</taxon>
        <taxon>Mucoromycota</taxon>
        <taxon>Glomeromycotina</taxon>
        <taxon>Glomeromycetes</taxon>
        <taxon>Diversisporales</taxon>
        <taxon>Acaulosporaceae</taxon>
        <taxon>Acaulospora</taxon>
    </lineage>
</organism>
<name>A0ACA9MJX6_9GLOM</name>
<proteinExistence type="predicted"/>
<dbReference type="Proteomes" id="UP000789525">
    <property type="component" value="Unassembled WGS sequence"/>
</dbReference>
<sequence length="463" mass="52188">MMEIQTHLKDLHIKLLDKSIKTFHCHWGSCNESGFETKHKLVKHIQEKHFHLSNARQGASNSEVTYPNGGLSNSQSVQLHDILGCNSGSILRSNDPSKPAKEVIVIEDDDQESISNSTQNEKVIQNKNHADSPGVGESQDTEITNEQRFDENCIAQETARLNKPNSSPSSTAEIGGVNKKSLNASNQLIRISQEQSQLLPNSSADDMASQRLSSVNSSNTVSQLSALKQSFRAVYPSNSTSSHHVLLDQSRQITPTDRSTQTHLELQNPEIQNAQDNQESFAQTTEDSLSDQLLLDSAFDSLPVDQQNEKLRHLASLQAQEIKRLTLKNTLQEKRIEKIEEDLILQSRIAKLLQDQNQRADDKLRSMWADLLCKKVRMREEEQTITRSAKKQRQEQISTKENSDKQMEVDWWDRPLPSSTISILTQAFVCEWEGCGKVFRTKLALKAHIPSEHLSGTVLRVKV</sequence>
<accession>A0ACA9MJX6</accession>